<name>A0A497ZFT9_9RHOB</name>
<evidence type="ECO:0000313" key="1">
    <source>
        <dbReference type="EMBL" id="RLK07579.1"/>
    </source>
</evidence>
<keyword evidence="2" id="KW-1185">Reference proteome</keyword>
<organism evidence="1 2">
    <name type="scientific">Ruegeria conchae</name>
    <dbReference type="NCBI Taxonomy" id="981384"/>
    <lineage>
        <taxon>Bacteria</taxon>
        <taxon>Pseudomonadati</taxon>
        <taxon>Pseudomonadota</taxon>
        <taxon>Alphaproteobacteria</taxon>
        <taxon>Rhodobacterales</taxon>
        <taxon>Roseobacteraceae</taxon>
        <taxon>Ruegeria</taxon>
    </lineage>
</organism>
<comment type="caution">
    <text evidence="1">The sequence shown here is derived from an EMBL/GenBank/DDBJ whole genome shotgun (WGS) entry which is preliminary data.</text>
</comment>
<proteinExistence type="predicted"/>
<gene>
    <name evidence="1" type="ORF">CLV75_2705</name>
</gene>
<dbReference type="Proteomes" id="UP000271700">
    <property type="component" value="Unassembled WGS sequence"/>
</dbReference>
<sequence length="361" mass="39905">MSDMTPERGALNLLINCARASTGDKLLIAYEPPEFGYFDAECVDVVSRVAHKLGMTVDTVDVGFNPDNPHLTPDLMARFEEADIILFLARLGDQLRFSDMPQGKKIIVSFALSKEMLGSGFSNGHHDAFMELKADINAVLDSSTEVRLTCPLGTDVRGRPIMNLKPTGDTSILRFPMSVFTPVPAYSFSGRVAISFLTGTGSKYYDDYTIEFDRPVFAIMENGRLLRFEGDPANASKAEAHYDRVAGDLGIDRSFVHSWHAGIHPGCGYPWDMRDNYERWGGSAFGNPRILHFHTCGAYAPGEISWNVIDPTIEIDGVTHWNNGVFHADRLPNGQTILDQYPCAASLFKYPDPDIGLRVAS</sequence>
<reference evidence="1 2" key="1">
    <citation type="submission" date="2018-10" db="EMBL/GenBank/DDBJ databases">
        <title>Genomic Encyclopedia of Archaeal and Bacterial Type Strains, Phase II (KMG-II): from individual species to whole genera.</title>
        <authorList>
            <person name="Goeker M."/>
        </authorList>
    </citation>
    <scope>NUCLEOTIDE SEQUENCE [LARGE SCALE GENOMIC DNA]</scope>
    <source>
        <strain evidence="1 2">DSM 29317</strain>
    </source>
</reference>
<dbReference type="RefSeq" id="WP_010441568.1">
    <property type="nucleotide sequence ID" value="NZ_AEYW01000012.1"/>
</dbReference>
<dbReference type="AlphaFoldDB" id="A0A497ZFT9"/>
<protein>
    <submittedName>
        <fullName evidence="1">Uncharacterized protein</fullName>
    </submittedName>
</protein>
<dbReference type="EMBL" id="RCCT01000003">
    <property type="protein sequence ID" value="RLK07579.1"/>
    <property type="molecule type" value="Genomic_DNA"/>
</dbReference>
<accession>A0A497ZFT9</accession>
<evidence type="ECO:0000313" key="2">
    <source>
        <dbReference type="Proteomes" id="UP000271700"/>
    </source>
</evidence>
<dbReference type="STRING" id="981384.GCA_000192475_02302"/>